<dbReference type="AlphaFoldDB" id="A0A934Q222"/>
<keyword evidence="3" id="KW-0472">Membrane</keyword>
<dbReference type="InterPro" id="IPR001107">
    <property type="entry name" value="Band_7"/>
</dbReference>
<dbReference type="SUPFAM" id="SSF117892">
    <property type="entry name" value="Band 7/SPFH domain"/>
    <property type="match status" value="1"/>
</dbReference>
<dbReference type="GO" id="GO:0005886">
    <property type="term" value="C:plasma membrane"/>
    <property type="evidence" value="ECO:0007669"/>
    <property type="project" value="InterPro"/>
</dbReference>
<comment type="similarity">
    <text evidence="2">Belongs to the band 7/mec-2 family.</text>
</comment>
<proteinExistence type="inferred from homology"/>
<evidence type="ECO:0000313" key="6">
    <source>
        <dbReference type="Proteomes" id="UP000617041"/>
    </source>
</evidence>
<dbReference type="InterPro" id="IPR036013">
    <property type="entry name" value="Band_7/SPFH_dom_sf"/>
</dbReference>
<dbReference type="Pfam" id="PF01145">
    <property type="entry name" value="Band_7"/>
    <property type="match status" value="1"/>
</dbReference>
<protein>
    <submittedName>
        <fullName evidence="5">Slipin family protein</fullName>
    </submittedName>
</protein>
<dbReference type="Gene3D" id="3.30.479.30">
    <property type="entry name" value="Band 7 domain"/>
    <property type="match status" value="1"/>
</dbReference>
<evidence type="ECO:0000256" key="2">
    <source>
        <dbReference type="ARBA" id="ARBA00008164"/>
    </source>
</evidence>
<dbReference type="PRINTS" id="PR00721">
    <property type="entry name" value="STOMATIN"/>
</dbReference>
<gene>
    <name evidence="5" type="ORF">I8E28_13690</name>
</gene>
<dbReference type="GO" id="GO:0098552">
    <property type="term" value="C:side of membrane"/>
    <property type="evidence" value="ECO:0007669"/>
    <property type="project" value="UniProtKB-ARBA"/>
</dbReference>
<evidence type="ECO:0000256" key="1">
    <source>
        <dbReference type="ARBA" id="ARBA00004167"/>
    </source>
</evidence>
<dbReference type="PANTHER" id="PTHR10264">
    <property type="entry name" value="BAND 7 PROTEIN-RELATED"/>
    <property type="match status" value="1"/>
</dbReference>
<comment type="subcellular location">
    <subcellularLocation>
        <location evidence="1">Membrane</location>
        <topology evidence="1">Single-pass membrane protein</topology>
    </subcellularLocation>
</comment>
<evidence type="ECO:0000259" key="4">
    <source>
        <dbReference type="SMART" id="SM00244"/>
    </source>
</evidence>
<reference evidence="5" key="1">
    <citation type="submission" date="2020-12" db="EMBL/GenBank/DDBJ databases">
        <title>Ramlibacter sp. nov., isolated from a freshwater alga, Cryptomonas.</title>
        <authorList>
            <person name="Kim H.M."/>
            <person name="Jeon C.O."/>
        </authorList>
    </citation>
    <scope>NUCLEOTIDE SEQUENCE</scope>
    <source>
        <strain evidence="5">CrO1</strain>
    </source>
</reference>
<keyword evidence="6" id="KW-1185">Reference proteome</keyword>
<dbReference type="InterPro" id="IPR043202">
    <property type="entry name" value="Band-7_stomatin-like"/>
</dbReference>
<feature type="transmembrane region" description="Helical" evidence="3">
    <location>
        <begin position="6"/>
        <end position="26"/>
    </location>
</feature>
<accession>A0A934Q222</accession>
<feature type="domain" description="Band 7" evidence="4">
    <location>
        <begin position="21"/>
        <end position="178"/>
    </location>
</feature>
<keyword evidence="3" id="KW-0812">Transmembrane</keyword>
<dbReference type="FunFam" id="3.30.479.30:FF:000004">
    <property type="entry name" value="Putative membrane protease family, stomatin"/>
    <property type="match status" value="1"/>
</dbReference>
<dbReference type="Gene3D" id="6.10.250.2090">
    <property type="match status" value="1"/>
</dbReference>
<keyword evidence="3" id="KW-1133">Transmembrane helix</keyword>
<dbReference type="SMART" id="SM00244">
    <property type="entry name" value="PHB"/>
    <property type="match status" value="1"/>
</dbReference>
<name>A0A934Q222_9BURK</name>
<dbReference type="RefSeq" id="WP_200788603.1">
    <property type="nucleotide sequence ID" value="NZ_JAEDAO010000001.1"/>
</dbReference>
<dbReference type="Proteomes" id="UP000617041">
    <property type="component" value="Unassembled WGS sequence"/>
</dbReference>
<dbReference type="CDD" id="cd08826">
    <property type="entry name" value="SPFH_eoslipins_u1"/>
    <property type="match status" value="1"/>
</dbReference>
<dbReference type="PANTHER" id="PTHR10264:SF19">
    <property type="entry name" value="AT06885P-RELATED"/>
    <property type="match status" value="1"/>
</dbReference>
<dbReference type="EMBL" id="JAEDAO010000001">
    <property type="protein sequence ID" value="MBK0393645.1"/>
    <property type="molecule type" value="Genomic_DNA"/>
</dbReference>
<organism evidence="5 6">
    <name type="scientific">Ramlibacter algicola</name>
    <dbReference type="NCBI Taxonomy" id="2795217"/>
    <lineage>
        <taxon>Bacteria</taxon>
        <taxon>Pseudomonadati</taxon>
        <taxon>Pseudomonadota</taxon>
        <taxon>Betaproteobacteria</taxon>
        <taxon>Burkholderiales</taxon>
        <taxon>Comamonadaceae</taxon>
        <taxon>Ramlibacter</taxon>
    </lineage>
</organism>
<comment type="caution">
    <text evidence="5">The sequence shown here is derived from an EMBL/GenBank/DDBJ whole genome shotgun (WGS) entry which is preliminary data.</text>
</comment>
<evidence type="ECO:0000256" key="3">
    <source>
        <dbReference type="SAM" id="Phobius"/>
    </source>
</evidence>
<dbReference type="InterPro" id="IPR001972">
    <property type="entry name" value="Stomatin_HflK_fam"/>
</dbReference>
<evidence type="ECO:0000313" key="5">
    <source>
        <dbReference type="EMBL" id="MBK0393645.1"/>
    </source>
</evidence>
<sequence length="256" mass="28606">MILGGVGFSVFIVLLALLAFSAFRVLREYERGVVFQLGRFWKVKGPGLVILVPGIQQMVRVDLRVVVMDIPSQDVITRDNVSVKVSAVLYFRVVDPARAIIQVERYLEATSQLAQTTLRAVLGKHELDGLLAERERLNLDVQKILDTQTDMWGIKVTNVEIKHVDLNETMVRAIARQAEAERERRAKVIHAEGELQASHMLAEAAEVLGRQPQALQLRYLETLTVIAADKNSTIVFPLPIDVLGPLLRRFAAPPAE</sequence>